<accession>A0A6I9R9K3</accession>
<dbReference type="OrthoDB" id="248495at2759"/>
<dbReference type="Pfam" id="PF08311">
    <property type="entry name" value="Mad3_BUB1_I"/>
    <property type="match status" value="1"/>
</dbReference>
<feature type="region of interest" description="Disordered" evidence="1">
    <location>
        <begin position="421"/>
        <end position="441"/>
    </location>
</feature>
<dbReference type="RefSeq" id="XP_010922596.1">
    <property type="nucleotide sequence ID" value="XM_010924294.3"/>
</dbReference>
<protein>
    <submittedName>
        <fullName evidence="4">Uncharacterized protein LOC105045867 isoform X1</fullName>
    </submittedName>
</protein>
<dbReference type="GeneID" id="105045867"/>
<feature type="compositionally biased region" description="Basic and acidic residues" evidence="1">
    <location>
        <begin position="430"/>
        <end position="439"/>
    </location>
</feature>
<dbReference type="GO" id="GO:0007094">
    <property type="term" value="P:mitotic spindle assembly checkpoint signaling"/>
    <property type="evidence" value="ECO:0007669"/>
    <property type="project" value="InterPro"/>
</dbReference>
<dbReference type="InterPro" id="IPR013212">
    <property type="entry name" value="Mad3/Bub1_I"/>
</dbReference>
<reference evidence="4" key="1">
    <citation type="submission" date="2025-08" db="UniProtKB">
        <authorList>
            <consortium name="RefSeq"/>
        </authorList>
    </citation>
    <scope>IDENTIFICATION</scope>
</reference>
<gene>
    <name evidence="4" type="primary">LOC105045867</name>
</gene>
<evidence type="ECO:0000313" key="4">
    <source>
        <dbReference type="RefSeq" id="XP_010922596.1"/>
    </source>
</evidence>
<evidence type="ECO:0000256" key="1">
    <source>
        <dbReference type="SAM" id="MobiDB-lite"/>
    </source>
</evidence>
<feature type="region of interest" description="Disordered" evidence="1">
    <location>
        <begin position="377"/>
        <end position="400"/>
    </location>
</feature>
<dbReference type="GO" id="GO:0051754">
    <property type="term" value="P:meiotic sister chromatid cohesion, centromeric"/>
    <property type="evidence" value="ECO:0007669"/>
    <property type="project" value="TreeGrafter"/>
</dbReference>
<dbReference type="SMART" id="SM00777">
    <property type="entry name" value="Mad3_BUB1_I"/>
    <property type="match status" value="1"/>
</dbReference>
<dbReference type="InParanoid" id="A0A6I9R9K3"/>
<dbReference type="PANTHER" id="PTHR14030:SF2">
    <property type="entry name" value="OS11G0128700 PROTEIN"/>
    <property type="match status" value="1"/>
</dbReference>
<name>A0A6I9R9K3_ELAGV</name>
<dbReference type="Proteomes" id="UP000504607">
    <property type="component" value="Chromosome 5"/>
</dbReference>
<feature type="domain" description="BUB1 N-terminal" evidence="2">
    <location>
        <begin position="13"/>
        <end position="174"/>
    </location>
</feature>
<dbReference type="InterPro" id="IPR015661">
    <property type="entry name" value="Bub1/Mad3"/>
</dbReference>
<dbReference type="FunCoup" id="A0A6I9R9K3">
    <property type="interactions" value="1114"/>
</dbReference>
<dbReference type="Gene3D" id="1.25.40.430">
    <property type="match status" value="1"/>
</dbReference>
<organism evidence="3 4">
    <name type="scientific">Elaeis guineensis var. tenera</name>
    <name type="common">Oil palm</name>
    <dbReference type="NCBI Taxonomy" id="51953"/>
    <lineage>
        <taxon>Eukaryota</taxon>
        <taxon>Viridiplantae</taxon>
        <taxon>Streptophyta</taxon>
        <taxon>Embryophyta</taxon>
        <taxon>Tracheophyta</taxon>
        <taxon>Spermatophyta</taxon>
        <taxon>Magnoliopsida</taxon>
        <taxon>Liliopsida</taxon>
        <taxon>Arecaceae</taxon>
        <taxon>Arecoideae</taxon>
        <taxon>Cocoseae</taxon>
        <taxon>Elaeidinae</taxon>
        <taxon>Elaeis</taxon>
    </lineage>
</organism>
<sequence length="604" mass="68539">MAADVQKELFSSLVSDIKNYSGSDPLRPWLHGVRRMKESLPHHILKEKLPRFLQKCAQTFESDRKYRNDSRYVRVWIELMDYVNDAKVVLRRMEKNQIGWKRAMFYSAYALYYEKQKKFEEAEKMYHLGVQNLAEPVGELQKSYEQFLHRLMMYRKRKAKLQEAVTNKGRPASKCIHQGSNITKQKGTEEIRDLTPRNRDMVMQDTTSQQSLSNTNPADHHKLAEDINLTEGCSNPVEDNCTGSTNYKDEFPVSTTVKNIPGHQGNTALDSDRPTPFCSDDTVVVKFVDSAIVGKSYAEDACHHGLVDPTINMKEAMNAISCMFREPLEAEPVIKRSHRSTPKVNQQSSEFEVYIDESPKDGLDLCRQNPKRVHNCAKKPPNLQTHKHNRSLSSDTSKKSMATELQKPFFGAFKILADDDDDDECDDKNDEGNNRHLEESEQPAIPLNASAFLNPDHLNFGSCDDVNMISSGLKEDTVIRRFVGSTVLGEPEVENACHHGLVDPTINLKEAMDEINSMFGKPINFVRGEKPKKKQANVSLNQKKPANHGFSILADDDLEEESKGKGSTSISSNFGKECDLFEPTVFTKEAMDEINEMFGKPLDF</sequence>
<dbReference type="GO" id="GO:0004672">
    <property type="term" value="F:protein kinase activity"/>
    <property type="evidence" value="ECO:0007669"/>
    <property type="project" value="TreeGrafter"/>
</dbReference>
<dbReference type="PROSITE" id="PS51489">
    <property type="entry name" value="BUB1_N"/>
    <property type="match status" value="1"/>
</dbReference>
<evidence type="ECO:0000313" key="3">
    <source>
        <dbReference type="Proteomes" id="UP000504607"/>
    </source>
</evidence>
<dbReference type="PANTHER" id="PTHR14030">
    <property type="entry name" value="MITOTIC CHECKPOINT SERINE/THREONINE-PROTEIN KINASE BUB1"/>
    <property type="match status" value="1"/>
</dbReference>
<dbReference type="AlphaFoldDB" id="A0A6I9R9K3"/>
<evidence type="ECO:0000259" key="2">
    <source>
        <dbReference type="PROSITE" id="PS51489"/>
    </source>
</evidence>
<dbReference type="KEGG" id="egu:105045867"/>
<keyword evidence="3" id="KW-1185">Reference proteome</keyword>
<proteinExistence type="predicted"/>